<dbReference type="Gene3D" id="3.40.190.10">
    <property type="entry name" value="Periplasmic binding protein-like II"/>
    <property type="match status" value="2"/>
</dbReference>
<dbReference type="Gene3D" id="1.10.10.10">
    <property type="entry name" value="Winged helix-like DNA-binding domain superfamily/Winged helix DNA-binding domain"/>
    <property type="match status" value="1"/>
</dbReference>
<dbReference type="PANTHER" id="PTHR30118:SF14">
    <property type="entry name" value="LYSR FAMILY TRANSCRIPTIONAL REGULATOR"/>
    <property type="match status" value="1"/>
</dbReference>
<evidence type="ECO:0000256" key="4">
    <source>
        <dbReference type="ARBA" id="ARBA00023163"/>
    </source>
</evidence>
<keyword evidence="4" id="KW-0804">Transcription</keyword>
<dbReference type="InterPro" id="IPR036390">
    <property type="entry name" value="WH_DNA-bd_sf"/>
</dbReference>
<evidence type="ECO:0000256" key="1">
    <source>
        <dbReference type="ARBA" id="ARBA00009437"/>
    </source>
</evidence>
<keyword evidence="2" id="KW-0805">Transcription regulation</keyword>
<dbReference type="InterPro" id="IPR036388">
    <property type="entry name" value="WH-like_DNA-bd_sf"/>
</dbReference>
<sequence length="312" mass="35632">MITSQQKVNMMNRKLDLNLLRVLCALVENKNVTETGIRLGMGVSSVSYALNKLRDHYSDPIMMRTKNGMQPTSLALDLYKHFSPALNLIEPASTDRKLSSPDKNFFRIRTNSVLENWLAWKFMNDEGAEVQNAIFEFNNFSNDTETRIEALRRKQIDIDIGTSLAVDSSIIEYQIILKNMYAVCQVNHPRLQGKVTLEMLKKEKLVAYVLPKDSPEIDLEKYVFYFDGISSLSRRIRVSSYDTMLMLVSHSNAVCFMPAPLIDYYSQMYNIKVLETDVVNGHAITIYANILKSAKDNPVLKNIISHLMTLAD</sequence>
<accession>A0A1B7HJ31</accession>
<keyword evidence="3" id="KW-0238">DNA-binding</keyword>
<gene>
    <name evidence="6" type="ORF">M979_3388</name>
</gene>
<evidence type="ECO:0000259" key="5">
    <source>
        <dbReference type="PROSITE" id="PS50931"/>
    </source>
</evidence>
<dbReference type="PANTHER" id="PTHR30118">
    <property type="entry name" value="HTH-TYPE TRANSCRIPTIONAL REGULATOR LEUO-RELATED"/>
    <property type="match status" value="1"/>
</dbReference>
<keyword evidence="7" id="KW-1185">Reference proteome</keyword>
<dbReference type="SUPFAM" id="SSF53850">
    <property type="entry name" value="Periplasmic binding protein-like II"/>
    <property type="match status" value="1"/>
</dbReference>
<dbReference type="PROSITE" id="PS50931">
    <property type="entry name" value="HTH_LYSR"/>
    <property type="match status" value="1"/>
</dbReference>
<dbReference type="InterPro" id="IPR000847">
    <property type="entry name" value="LysR_HTH_N"/>
</dbReference>
<dbReference type="Proteomes" id="UP000078286">
    <property type="component" value="Unassembled WGS sequence"/>
</dbReference>
<dbReference type="GO" id="GO:0003700">
    <property type="term" value="F:DNA-binding transcription factor activity"/>
    <property type="evidence" value="ECO:0007669"/>
    <property type="project" value="InterPro"/>
</dbReference>
<evidence type="ECO:0000313" key="7">
    <source>
        <dbReference type="Proteomes" id="UP000078286"/>
    </source>
</evidence>
<evidence type="ECO:0000313" key="6">
    <source>
        <dbReference type="EMBL" id="OAT15647.1"/>
    </source>
</evidence>
<dbReference type="Pfam" id="PF00126">
    <property type="entry name" value="HTH_1"/>
    <property type="match status" value="1"/>
</dbReference>
<feature type="domain" description="HTH lysR-type" evidence="5">
    <location>
        <begin position="15"/>
        <end position="72"/>
    </location>
</feature>
<name>A0A1B7HJ31_9ENTR</name>
<proteinExistence type="inferred from homology"/>
<dbReference type="InterPro" id="IPR005119">
    <property type="entry name" value="LysR_subst-bd"/>
</dbReference>
<protein>
    <recommendedName>
        <fullName evidence="5">HTH lysR-type domain-containing protein</fullName>
    </recommendedName>
</protein>
<organism evidence="6 7">
    <name type="scientific">Buttiauxella noackiae ATCC 51607</name>
    <dbReference type="NCBI Taxonomy" id="1354255"/>
    <lineage>
        <taxon>Bacteria</taxon>
        <taxon>Pseudomonadati</taxon>
        <taxon>Pseudomonadota</taxon>
        <taxon>Gammaproteobacteria</taxon>
        <taxon>Enterobacterales</taxon>
        <taxon>Enterobacteriaceae</taxon>
        <taxon>Buttiauxella</taxon>
    </lineage>
</organism>
<dbReference type="RefSeq" id="WP_083963939.1">
    <property type="nucleotide sequence ID" value="NZ_LXEO01000050.1"/>
</dbReference>
<comment type="similarity">
    <text evidence="1">Belongs to the LysR transcriptional regulatory family.</text>
</comment>
<dbReference type="AlphaFoldDB" id="A0A1B7HJ31"/>
<dbReference type="EMBL" id="LXEO01000050">
    <property type="protein sequence ID" value="OAT15647.1"/>
    <property type="molecule type" value="Genomic_DNA"/>
</dbReference>
<reference evidence="6 7" key="1">
    <citation type="submission" date="2016-04" db="EMBL/GenBank/DDBJ databases">
        <title>ATOL: Assembling a taxonomically balanced genome-scale reconstruction of the evolutionary history of the Enterobacteriaceae.</title>
        <authorList>
            <person name="Plunkett G.III."/>
            <person name="Neeno-Eckwall E.C."/>
            <person name="Glasner J.D."/>
            <person name="Perna N.T."/>
        </authorList>
    </citation>
    <scope>NUCLEOTIDE SEQUENCE [LARGE SCALE GENOMIC DNA]</scope>
    <source>
        <strain evidence="6 7">ATCC 51607</strain>
    </source>
</reference>
<comment type="caution">
    <text evidence="6">The sequence shown here is derived from an EMBL/GenBank/DDBJ whole genome shotgun (WGS) entry which is preliminary data.</text>
</comment>
<evidence type="ECO:0000256" key="3">
    <source>
        <dbReference type="ARBA" id="ARBA00023125"/>
    </source>
</evidence>
<dbReference type="PATRIC" id="fig|1354255.3.peg.3490"/>
<evidence type="ECO:0000256" key="2">
    <source>
        <dbReference type="ARBA" id="ARBA00023015"/>
    </source>
</evidence>
<dbReference type="Pfam" id="PF03466">
    <property type="entry name" value="LysR_substrate"/>
    <property type="match status" value="1"/>
</dbReference>
<dbReference type="SUPFAM" id="SSF46785">
    <property type="entry name" value="Winged helix' DNA-binding domain"/>
    <property type="match status" value="1"/>
</dbReference>
<dbReference type="GO" id="GO:0003677">
    <property type="term" value="F:DNA binding"/>
    <property type="evidence" value="ECO:0007669"/>
    <property type="project" value="UniProtKB-KW"/>
</dbReference>
<dbReference type="InterPro" id="IPR050389">
    <property type="entry name" value="LysR-type_TF"/>
</dbReference>